<name>A0A0M5MEH4_9BACT</name>
<organism evidence="2 3">
    <name type="scientific">Campylobacter concisus</name>
    <dbReference type="NCBI Taxonomy" id="199"/>
    <lineage>
        <taxon>Bacteria</taxon>
        <taxon>Pseudomonadati</taxon>
        <taxon>Campylobacterota</taxon>
        <taxon>Epsilonproteobacteria</taxon>
        <taxon>Campylobacterales</taxon>
        <taxon>Campylobacteraceae</taxon>
        <taxon>Campylobacter</taxon>
    </lineage>
</organism>
<proteinExistence type="predicted"/>
<accession>A0A0M5MEH4</accession>
<dbReference type="AlphaFoldDB" id="A0A0M5MEH4"/>
<dbReference type="PATRIC" id="fig|199.248.peg.824"/>
<evidence type="ECO:0000256" key="1">
    <source>
        <dbReference type="SAM" id="SignalP"/>
    </source>
</evidence>
<evidence type="ECO:0000313" key="2">
    <source>
        <dbReference type="EMBL" id="ALF47480.1"/>
    </source>
</evidence>
<gene>
    <name evidence="2" type="ORF">CCON33237_0794</name>
</gene>
<sequence length="143" mass="16983">MSKIFALIALLVALIFAKEPNFDPSAIHTFELKKDEWARVFITEKRTQRVETFDFRWTLFDSTNITVQSFFRRYPRQMVFSLRQGQNTYMQRVLPDFTMPPNESVSLYISFIDFKDKKAHFRVALLDESKRVDVGFRDPDEAK</sequence>
<dbReference type="RefSeq" id="WP_054196494.1">
    <property type="nucleotide sequence ID" value="NZ_CABMKQ010000064.1"/>
</dbReference>
<reference evidence="3" key="1">
    <citation type="submission" date="2015-08" db="EMBL/GenBank/DDBJ databases">
        <title>Comparative genomics of the Campylobacter concisus group.</title>
        <authorList>
            <person name="Miller W.G."/>
            <person name="Yee E."/>
            <person name="Chapman M.H."/>
            <person name="Huynh S."/>
            <person name="Bono J.L."/>
            <person name="On S.L.W."/>
            <person name="St Leger J."/>
            <person name="Foster G."/>
            <person name="Parker C.T."/>
        </authorList>
    </citation>
    <scope>NUCLEOTIDE SEQUENCE [LARGE SCALE GENOMIC DNA]</scope>
    <source>
        <strain evidence="3">ATCC 33237</strain>
    </source>
</reference>
<dbReference type="EMBL" id="CP012541">
    <property type="protein sequence ID" value="ALF47480.1"/>
    <property type="molecule type" value="Genomic_DNA"/>
</dbReference>
<protein>
    <submittedName>
        <fullName evidence="2">Uncharacterized protein</fullName>
    </submittedName>
</protein>
<feature type="signal peptide" evidence="1">
    <location>
        <begin position="1"/>
        <end position="17"/>
    </location>
</feature>
<evidence type="ECO:0000313" key="3">
    <source>
        <dbReference type="Proteomes" id="UP000066049"/>
    </source>
</evidence>
<dbReference type="GeneID" id="28662468"/>
<dbReference type="KEGG" id="ccoc:CCON33237_0794"/>
<keyword evidence="1" id="KW-0732">Signal</keyword>
<feature type="chain" id="PRO_5005805668" evidence="1">
    <location>
        <begin position="18"/>
        <end position="143"/>
    </location>
</feature>
<dbReference type="Proteomes" id="UP000066049">
    <property type="component" value="Chromosome"/>
</dbReference>